<evidence type="ECO:0000256" key="2">
    <source>
        <dbReference type="ARBA" id="ARBA00023136"/>
    </source>
</evidence>
<feature type="chain" id="PRO_5045962168" evidence="3">
    <location>
        <begin position="23"/>
        <end position="155"/>
    </location>
</feature>
<evidence type="ECO:0000256" key="1">
    <source>
        <dbReference type="ARBA" id="ARBA00022729"/>
    </source>
</evidence>
<dbReference type="PROSITE" id="PS51257">
    <property type="entry name" value="PROKAR_LIPOPROTEIN"/>
    <property type="match status" value="1"/>
</dbReference>
<evidence type="ECO:0000259" key="4">
    <source>
        <dbReference type="Pfam" id="PF04355"/>
    </source>
</evidence>
<evidence type="ECO:0000313" key="5">
    <source>
        <dbReference type="EMBL" id="MEC3862144.1"/>
    </source>
</evidence>
<keyword evidence="6" id="KW-1185">Reference proteome</keyword>
<feature type="domain" description="Outer membrane protein assembly factor BamE" evidence="4">
    <location>
        <begin position="32"/>
        <end position="107"/>
    </location>
</feature>
<accession>A0ABU6HI46</accession>
<dbReference type="Pfam" id="PF04355">
    <property type="entry name" value="BamE"/>
    <property type="match status" value="1"/>
</dbReference>
<keyword evidence="2" id="KW-0472">Membrane</keyword>
<dbReference type="InterPro" id="IPR037873">
    <property type="entry name" value="BamE-like"/>
</dbReference>
<protein>
    <submittedName>
        <fullName evidence="5">Outer membrane protein assembly factor BamE</fullName>
    </submittedName>
</protein>
<evidence type="ECO:0000313" key="6">
    <source>
        <dbReference type="Proteomes" id="UP001348149"/>
    </source>
</evidence>
<feature type="signal peptide" evidence="3">
    <location>
        <begin position="1"/>
        <end position="22"/>
    </location>
</feature>
<reference evidence="5 6" key="1">
    <citation type="submission" date="2024-01" db="EMBL/GenBank/DDBJ databases">
        <title>Mesobacterium rodlantinim sp. nov., isolated from shallow sea hydrothermal systems off Kueishantao Island.</title>
        <authorList>
            <person name="Su Z."/>
            <person name="Tang K."/>
        </authorList>
    </citation>
    <scope>NUCLEOTIDE SEQUENCE [LARGE SCALE GENOMIC DNA]</scope>
    <source>
        <strain evidence="5 6">TK19101</strain>
    </source>
</reference>
<dbReference type="InterPro" id="IPR007450">
    <property type="entry name" value="BamE_dom"/>
</dbReference>
<sequence length="155" mass="16422">MSGISSKAVRMTVLGAVLAVGAACTPLERTHGYVPSEEDLQQIVPGVDTRATVEDLVGVPSTSGVLNESGYYYIRTDMSTFAWQAQKVVDRTVVAITFDNNGVVENIETYGLQDGKVVPLARRITRSGDGDISFIRKLFGNIGGLNAGQLLGGDG</sequence>
<organism evidence="5 6">
    <name type="scientific">Mesobacterium hydrothermale</name>
    <dbReference type="NCBI Taxonomy" id="3111907"/>
    <lineage>
        <taxon>Bacteria</taxon>
        <taxon>Pseudomonadati</taxon>
        <taxon>Pseudomonadota</taxon>
        <taxon>Alphaproteobacteria</taxon>
        <taxon>Rhodobacterales</taxon>
        <taxon>Roseobacteraceae</taxon>
        <taxon>Mesobacterium</taxon>
    </lineage>
</organism>
<dbReference type="Gene3D" id="3.30.1450.10">
    <property type="match status" value="1"/>
</dbReference>
<evidence type="ECO:0000256" key="3">
    <source>
        <dbReference type="SAM" id="SignalP"/>
    </source>
</evidence>
<name>A0ABU6HI46_9RHOB</name>
<dbReference type="RefSeq" id="WP_326297882.1">
    <property type="nucleotide sequence ID" value="NZ_JAYLLH010000017.1"/>
</dbReference>
<gene>
    <name evidence="5" type="ORF">VK792_12690</name>
</gene>
<proteinExistence type="predicted"/>
<dbReference type="EMBL" id="JAYLLH010000017">
    <property type="protein sequence ID" value="MEC3862144.1"/>
    <property type="molecule type" value="Genomic_DNA"/>
</dbReference>
<dbReference type="Proteomes" id="UP001348149">
    <property type="component" value="Unassembled WGS sequence"/>
</dbReference>
<keyword evidence="1 3" id="KW-0732">Signal</keyword>
<comment type="caution">
    <text evidence="5">The sequence shown here is derived from an EMBL/GenBank/DDBJ whole genome shotgun (WGS) entry which is preliminary data.</text>
</comment>